<accession>A0A384K026</accession>
<dbReference type="OMA" id="DFLQWPV"/>
<evidence type="ECO:0000313" key="4">
    <source>
        <dbReference type="Proteomes" id="UP000001798"/>
    </source>
</evidence>
<organism evidence="3 4">
    <name type="scientific">Botryotinia fuckeliana (strain B05.10)</name>
    <name type="common">Noble rot fungus</name>
    <name type="synonym">Botrytis cinerea</name>
    <dbReference type="NCBI Taxonomy" id="332648"/>
    <lineage>
        <taxon>Eukaryota</taxon>
        <taxon>Fungi</taxon>
        <taxon>Dikarya</taxon>
        <taxon>Ascomycota</taxon>
        <taxon>Pezizomycotina</taxon>
        <taxon>Leotiomycetes</taxon>
        <taxon>Helotiales</taxon>
        <taxon>Sclerotiniaceae</taxon>
        <taxon>Botrytis</taxon>
    </lineage>
</organism>
<dbReference type="InterPro" id="IPR015421">
    <property type="entry name" value="PyrdxlP-dep_Trfase_major"/>
</dbReference>
<dbReference type="GO" id="GO:0047536">
    <property type="term" value="F:2-aminoadipate transaminase activity"/>
    <property type="evidence" value="ECO:0007669"/>
    <property type="project" value="TreeGrafter"/>
</dbReference>
<reference evidence="3 4" key="2">
    <citation type="journal article" date="2012" name="Eukaryot. Cell">
        <title>Genome update of Botrytis cinerea strains B05.10 and T4.</title>
        <authorList>
            <person name="Staats M."/>
            <person name="van Kan J.A."/>
        </authorList>
    </citation>
    <scope>NUCLEOTIDE SEQUENCE [LARGE SCALE GENOMIC DNA]</scope>
    <source>
        <strain evidence="3 4">B05.10</strain>
    </source>
</reference>
<evidence type="ECO:0000313" key="3">
    <source>
        <dbReference type="EMBL" id="ATZ56121.1"/>
    </source>
</evidence>
<dbReference type="FunFam" id="3.40.640.10:FF:000080">
    <property type="entry name" value="Aminotransferase, putative"/>
    <property type="match status" value="1"/>
</dbReference>
<feature type="domain" description="Aminotransferase class I/classII large" evidence="2">
    <location>
        <begin position="96"/>
        <end position="464"/>
    </location>
</feature>
<gene>
    <name evidence="3" type="ORF">BCIN_12g06520</name>
</gene>
<dbReference type="InterPro" id="IPR015422">
    <property type="entry name" value="PyrdxlP-dep_Trfase_small"/>
</dbReference>
<reference evidence="3 4" key="3">
    <citation type="journal article" date="2017" name="Mol. Plant Pathol.">
        <title>A gapless genome sequence of the fungus Botrytis cinerea.</title>
        <authorList>
            <person name="Van Kan J.A."/>
            <person name="Stassen J.H."/>
            <person name="Mosbach A."/>
            <person name="Van Der Lee T.A."/>
            <person name="Faino L."/>
            <person name="Farmer A.D."/>
            <person name="Papasotiriou D.G."/>
            <person name="Zhou S."/>
            <person name="Seidl M.F."/>
            <person name="Cottam E."/>
            <person name="Edel D."/>
            <person name="Hahn M."/>
            <person name="Schwartz D.C."/>
            <person name="Dietrich R.A."/>
            <person name="Widdison S."/>
            <person name="Scalliet G."/>
        </authorList>
    </citation>
    <scope>NUCLEOTIDE SEQUENCE [LARGE SCALE GENOMIC DNA]</scope>
    <source>
        <strain evidence="3 4">B05.10</strain>
    </source>
</reference>
<dbReference type="GO" id="GO:0030170">
    <property type="term" value="F:pyridoxal phosphate binding"/>
    <property type="evidence" value="ECO:0007669"/>
    <property type="project" value="InterPro"/>
</dbReference>
<evidence type="ECO:0000259" key="2">
    <source>
        <dbReference type="Pfam" id="PF00155"/>
    </source>
</evidence>
<name>A0A384K026_BOTFB</name>
<keyword evidence="4" id="KW-1185">Reference proteome</keyword>
<protein>
    <recommendedName>
        <fullName evidence="2">Aminotransferase class I/classII large domain-containing protein</fullName>
    </recommendedName>
</protein>
<dbReference type="VEuPathDB" id="FungiDB:Bcin12g06520"/>
<dbReference type="PANTHER" id="PTHR42858:SF1">
    <property type="entry name" value="LD15494P"/>
    <property type="match status" value="1"/>
</dbReference>
<feature type="region of interest" description="Disordered" evidence="1">
    <location>
        <begin position="85"/>
        <end position="105"/>
    </location>
</feature>
<proteinExistence type="predicted"/>
<dbReference type="Gene3D" id="3.90.1150.10">
    <property type="entry name" value="Aspartate Aminotransferase, domain 1"/>
    <property type="match status" value="1"/>
</dbReference>
<reference evidence="3 4" key="1">
    <citation type="journal article" date="2011" name="PLoS Genet.">
        <title>Genomic analysis of the necrotrophic fungal pathogens Sclerotinia sclerotiorum and Botrytis cinerea.</title>
        <authorList>
            <person name="Amselem J."/>
            <person name="Cuomo C.A."/>
            <person name="van Kan J.A."/>
            <person name="Viaud M."/>
            <person name="Benito E.P."/>
            <person name="Couloux A."/>
            <person name="Coutinho P.M."/>
            <person name="de Vries R.P."/>
            <person name="Dyer P.S."/>
            <person name="Fillinger S."/>
            <person name="Fournier E."/>
            <person name="Gout L."/>
            <person name="Hahn M."/>
            <person name="Kohn L."/>
            <person name="Lapalu N."/>
            <person name="Plummer K.M."/>
            <person name="Pradier J.M."/>
            <person name="Quevillon E."/>
            <person name="Sharon A."/>
            <person name="Simon A."/>
            <person name="ten Have A."/>
            <person name="Tudzynski B."/>
            <person name="Tudzynski P."/>
            <person name="Wincker P."/>
            <person name="Andrew M."/>
            <person name="Anthouard V."/>
            <person name="Beever R.E."/>
            <person name="Beffa R."/>
            <person name="Benoit I."/>
            <person name="Bouzid O."/>
            <person name="Brault B."/>
            <person name="Chen Z."/>
            <person name="Choquer M."/>
            <person name="Collemare J."/>
            <person name="Cotton P."/>
            <person name="Danchin E.G."/>
            <person name="Da Silva C."/>
            <person name="Gautier A."/>
            <person name="Giraud C."/>
            <person name="Giraud T."/>
            <person name="Gonzalez C."/>
            <person name="Grossetete S."/>
            <person name="Guldener U."/>
            <person name="Henrissat B."/>
            <person name="Howlett B.J."/>
            <person name="Kodira C."/>
            <person name="Kretschmer M."/>
            <person name="Lappartient A."/>
            <person name="Leroch M."/>
            <person name="Levis C."/>
            <person name="Mauceli E."/>
            <person name="Neuveglise C."/>
            <person name="Oeser B."/>
            <person name="Pearson M."/>
            <person name="Poulain J."/>
            <person name="Poussereau N."/>
            <person name="Quesneville H."/>
            <person name="Rascle C."/>
            <person name="Schumacher J."/>
            <person name="Segurens B."/>
            <person name="Sexton A."/>
            <person name="Silva E."/>
            <person name="Sirven C."/>
            <person name="Soanes D.M."/>
            <person name="Talbot N.J."/>
            <person name="Templeton M."/>
            <person name="Yandava C."/>
            <person name="Yarden O."/>
            <person name="Zeng Q."/>
            <person name="Rollins J.A."/>
            <person name="Lebrun M.H."/>
            <person name="Dickman M."/>
        </authorList>
    </citation>
    <scope>NUCLEOTIDE SEQUENCE [LARGE SCALE GENOMIC DNA]</scope>
    <source>
        <strain evidence="3 4">B05.10</strain>
    </source>
</reference>
<dbReference type="AlphaFoldDB" id="A0A384K026"/>
<dbReference type="GeneID" id="5428174"/>
<dbReference type="InterPro" id="IPR004839">
    <property type="entry name" value="Aminotransferase_I/II_large"/>
</dbReference>
<dbReference type="EMBL" id="CP009816">
    <property type="protein sequence ID" value="ATZ56121.1"/>
    <property type="molecule type" value="Genomic_DNA"/>
</dbReference>
<sequence>MTKNYPSITKPMISPPKRQINLLRGWPHTSLLPTAYIQNAANKVLTNPDLANPGLLYGPDPGPSNMRESVAIWLREFYSEYYPSSASNSDEENNNRKLWNKDNQGTLTSPEADRICITGGASQNLACILQTYTDPLVTRVWMVTPGYFLAGRIFDDSGLRVRAVGEGDEGVDLEGLESMMKETGKEDRGVEPIKDSKSRPWGKIYKNIIYCVPTFSNPSGKTMTLSCRTSLVKLAREYDALIVTDDVYDFLQWPTSSSTSEAPLKKALLPRLVDIDRTLEPIPDVASFGNAVSNGSFSKIAGPGVRTGWVEATPKFALGLSLVGSSRSGGCASQLTATIVDQVLRSGDLMKHIEGTLQPAYKERCERMMSAIKRELGPLGVTVENTGMESGEAKVFGGFFIWLNLPGGIDGDLVAQMALEEENLVVAKGSIFEVQGDESVKLPRGLRLCFAWEELDDLEEGVVRLGRVVKMILQGRGLRSGSRGGDGKSLAEFK</sequence>
<dbReference type="Pfam" id="PF00155">
    <property type="entry name" value="Aminotran_1_2"/>
    <property type="match status" value="1"/>
</dbReference>
<dbReference type="KEGG" id="bfu:BCIN_12g06520"/>
<dbReference type="Proteomes" id="UP000001798">
    <property type="component" value="Chromosome 12"/>
</dbReference>
<dbReference type="InterPro" id="IPR015424">
    <property type="entry name" value="PyrdxlP-dep_Trfase"/>
</dbReference>
<dbReference type="CDD" id="cd00609">
    <property type="entry name" value="AAT_like"/>
    <property type="match status" value="1"/>
</dbReference>
<dbReference type="PANTHER" id="PTHR42858">
    <property type="entry name" value="AMINOTRANSFERASE"/>
    <property type="match status" value="1"/>
</dbReference>
<dbReference type="RefSeq" id="XP_001547687.1">
    <property type="nucleotide sequence ID" value="XM_001547637.2"/>
</dbReference>
<dbReference type="Gene3D" id="3.40.640.10">
    <property type="entry name" value="Type I PLP-dependent aspartate aminotransferase-like (Major domain)"/>
    <property type="match status" value="1"/>
</dbReference>
<evidence type="ECO:0000256" key="1">
    <source>
        <dbReference type="SAM" id="MobiDB-lite"/>
    </source>
</evidence>
<dbReference type="OrthoDB" id="7042322at2759"/>
<dbReference type="SUPFAM" id="SSF53383">
    <property type="entry name" value="PLP-dependent transferases"/>
    <property type="match status" value="1"/>
</dbReference>